<protein>
    <recommendedName>
        <fullName evidence="3">DUF3168 domain-containing protein</fullName>
    </recommendedName>
</protein>
<evidence type="ECO:0000313" key="1">
    <source>
        <dbReference type="EMBL" id="VVE28221.1"/>
    </source>
</evidence>
<dbReference type="RefSeq" id="WP_150680762.1">
    <property type="nucleotide sequence ID" value="NZ_CABPSK010000003.1"/>
</dbReference>
<name>A0A5E4WUL8_9BURK</name>
<keyword evidence="2" id="KW-1185">Reference proteome</keyword>
<evidence type="ECO:0008006" key="3">
    <source>
        <dbReference type="Google" id="ProtNLM"/>
    </source>
</evidence>
<accession>A0A5E4WUL8</accession>
<reference evidence="1 2" key="1">
    <citation type="submission" date="2019-08" db="EMBL/GenBank/DDBJ databases">
        <authorList>
            <person name="Peeters C."/>
        </authorList>
    </citation>
    <scope>NUCLEOTIDE SEQUENCE [LARGE SCALE GENOMIC DNA]</scope>
    <source>
        <strain evidence="1 2">LMG 31114</strain>
    </source>
</reference>
<dbReference type="AlphaFoldDB" id="A0A5E4WUL8"/>
<organism evidence="1 2">
    <name type="scientific">Pandoraea pneumonica</name>
    <dbReference type="NCBI Taxonomy" id="2508299"/>
    <lineage>
        <taxon>Bacteria</taxon>
        <taxon>Pseudomonadati</taxon>
        <taxon>Pseudomonadota</taxon>
        <taxon>Betaproteobacteria</taxon>
        <taxon>Burkholderiales</taxon>
        <taxon>Burkholderiaceae</taxon>
        <taxon>Pandoraea</taxon>
    </lineage>
</organism>
<dbReference type="OrthoDB" id="8612771at2"/>
<dbReference type="EMBL" id="CABPSK010000003">
    <property type="protein sequence ID" value="VVE28221.1"/>
    <property type="molecule type" value="Genomic_DNA"/>
</dbReference>
<sequence length="117" mass="12582">MIEKAVQAALEPVTPGAVFPGTAPQGAQLPRITYQGIGGKPNVTLRGPSSTQNARMQIDAYAKSLLEALAVMDGAFLALTRDAVLKAIPLEGNPRWTKEADTGLWRASRDFSIWFTN</sequence>
<dbReference type="GeneID" id="300405523"/>
<proteinExistence type="predicted"/>
<dbReference type="Proteomes" id="UP000366945">
    <property type="component" value="Unassembled WGS sequence"/>
</dbReference>
<dbReference type="Pfam" id="PF11367">
    <property type="entry name" value="Tail_completion_gp17"/>
    <property type="match status" value="1"/>
</dbReference>
<gene>
    <name evidence="1" type="ORF">PPN31114_03514</name>
</gene>
<dbReference type="InterPro" id="IPR021508">
    <property type="entry name" value="Gp17-like"/>
</dbReference>
<evidence type="ECO:0000313" key="2">
    <source>
        <dbReference type="Proteomes" id="UP000366945"/>
    </source>
</evidence>